<name>A0ABD3UZ22_SINWO</name>
<evidence type="ECO:0000256" key="5">
    <source>
        <dbReference type="SAM" id="MobiDB-lite"/>
    </source>
</evidence>
<gene>
    <name evidence="7" type="ORF">ACJMK2_017039</name>
</gene>
<feature type="domain" description="G-patch" evidence="6">
    <location>
        <begin position="151"/>
        <end position="197"/>
    </location>
</feature>
<feature type="region of interest" description="Disordered" evidence="5">
    <location>
        <begin position="17"/>
        <end position="36"/>
    </location>
</feature>
<dbReference type="EMBL" id="JBJQND010000015">
    <property type="protein sequence ID" value="KAL3853503.1"/>
    <property type="molecule type" value="Genomic_DNA"/>
</dbReference>
<reference evidence="7 8" key="1">
    <citation type="submission" date="2024-11" db="EMBL/GenBank/DDBJ databases">
        <title>Chromosome-level genome assembly of the freshwater bivalve Anodonta woodiana.</title>
        <authorList>
            <person name="Chen X."/>
        </authorList>
    </citation>
    <scope>NUCLEOTIDE SEQUENCE [LARGE SCALE GENOMIC DNA]</scope>
    <source>
        <strain evidence="7">MN2024</strain>
        <tissue evidence="7">Gills</tissue>
    </source>
</reference>
<evidence type="ECO:0000313" key="8">
    <source>
        <dbReference type="Proteomes" id="UP001634394"/>
    </source>
</evidence>
<dbReference type="InterPro" id="IPR008991">
    <property type="entry name" value="Translation_prot_SH3-like_sf"/>
</dbReference>
<dbReference type="Pfam" id="PF12656">
    <property type="entry name" value="G-patch_2"/>
    <property type="match status" value="1"/>
</dbReference>
<dbReference type="CDD" id="cd13153">
    <property type="entry name" value="KOW_GPKOW_B"/>
    <property type="match status" value="1"/>
</dbReference>
<dbReference type="InterPro" id="IPR026822">
    <property type="entry name" value="Spp2/MOS2_G-patch"/>
</dbReference>
<dbReference type="InterPro" id="IPR045166">
    <property type="entry name" value="Spp2-like"/>
</dbReference>
<comment type="caution">
    <text evidence="7">The sequence shown here is derived from an EMBL/GenBank/DDBJ whole genome shotgun (WGS) entry which is preliminary data.</text>
</comment>
<accession>A0ABD3UZ22</accession>
<feature type="compositionally biased region" description="Basic and acidic residues" evidence="5">
    <location>
        <begin position="289"/>
        <end position="352"/>
    </location>
</feature>
<dbReference type="PROSITE" id="PS50174">
    <property type="entry name" value="G_PATCH"/>
    <property type="match status" value="1"/>
</dbReference>
<dbReference type="InterPro" id="IPR000467">
    <property type="entry name" value="G_patch_dom"/>
</dbReference>
<proteinExistence type="inferred from homology"/>
<sequence>MDEGNSVVSFGFSKKSEAKKLKRTELAEKDDDKQETEYILSLEDKEVKSTKPKEVKKDLVIPLLKANNWRNKKEENTKPKDELESRAVEELLADAERQNKEWEESGQGNPSLQIPLLMQNRIPEGYETDDRLDVSLRPDGPEEADYDEVPIEQYGLAVLRGMGWKEEDGIGKTNKKSVVPVDAVLRPKGMGLGADRSQANTLNASKVGGGKSEVEEQIVLKKGTHCFIQKGPNKDLYGVIEGIDEDNARLMVKLTLSGKVVTVSQYAIKLVTSKEFKKYSKYLNKGKADKFKEEEEKRNRNREEEDSRESRHKNDQYKSDKKSHGSREDRSTEEKHKDKNKESSERKRKNDDSDGGSKSSKSKSADGHTSSSSIWVRTQIRVRLIDKNFLKGKYYKSKVIVEDVLDKDRCVCKTEDGKVLDIPQSMMETVIPKSDPAHVVIVSGKHKGQVAEIIQKDNRKCEALVQLLSDRDQVLRLDFDSICEFVGNIHDEFDY</sequence>
<evidence type="ECO:0000259" key="6">
    <source>
        <dbReference type="PROSITE" id="PS50174"/>
    </source>
</evidence>
<dbReference type="SMART" id="SM00443">
    <property type="entry name" value="G_patch"/>
    <property type="match status" value="1"/>
</dbReference>
<dbReference type="InterPro" id="IPR005824">
    <property type="entry name" value="KOW"/>
</dbReference>
<evidence type="ECO:0000256" key="4">
    <source>
        <dbReference type="ARBA" id="ARBA00023242"/>
    </source>
</evidence>
<dbReference type="GO" id="GO:0005634">
    <property type="term" value="C:nucleus"/>
    <property type="evidence" value="ECO:0007669"/>
    <property type="project" value="UniProtKB-SubCell"/>
</dbReference>
<evidence type="ECO:0000256" key="1">
    <source>
        <dbReference type="ARBA" id="ARBA00004123"/>
    </source>
</evidence>
<evidence type="ECO:0000256" key="2">
    <source>
        <dbReference type="ARBA" id="ARBA00010966"/>
    </source>
</evidence>
<protein>
    <recommendedName>
        <fullName evidence="6">G-patch domain-containing protein</fullName>
    </recommendedName>
</protein>
<dbReference type="InterPro" id="IPR041993">
    <property type="entry name" value="GPKOW_KOW1"/>
</dbReference>
<dbReference type="Gene3D" id="2.30.30.140">
    <property type="match status" value="1"/>
</dbReference>
<dbReference type="PANTHER" id="PTHR15818">
    <property type="entry name" value="G PATCH AND KOW-CONTAINING"/>
    <property type="match status" value="1"/>
</dbReference>
<keyword evidence="3" id="KW-0677">Repeat</keyword>
<evidence type="ECO:0000256" key="3">
    <source>
        <dbReference type="ARBA" id="ARBA00022737"/>
    </source>
</evidence>
<feature type="region of interest" description="Disordered" evidence="5">
    <location>
        <begin position="289"/>
        <end position="372"/>
    </location>
</feature>
<dbReference type="CDD" id="cd13152">
    <property type="entry name" value="KOW_GPKOW_A"/>
    <property type="match status" value="1"/>
</dbReference>
<keyword evidence="4" id="KW-0539">Nucleus</keyword>
<comment type="subcellular location">
    <subcellularLocation>
        <location evidence="1">Nucleus</location>
    </subcellularLocation>
</comment>
<dbReference type="Pfam" id="PF25088">
    <property type="entry name" value="GPKOW_C"/>
    <property type="match status" value="1"/>
</dbReference>
<dbReference type="PANTHER" id="PTHR15818:SF2">
    <property type="entry name" value="G-PATCH DOMAIN AND KOW MOTIFS-CONTAINING PROTEIN"/>
    <property type="match status" value="1"/>
</dbReference>
<dbReference type="Proteomes" id="UP001634394">
    <property type="component" value="Unassembled WGS sequence"/>
</dbReference>
<evidence type="ECO:0000313" key="7">
    <source>
        <dbReference type="EMBL" id="KAL3853503.1"/>
    </source>
</evidence>
<keyword evidence="8" id="KW-1185">Reference proteome</keyword>
<dbReference type="InterPro" id="IPR041994">
    <property type="entry name" value="GPKOW_KOW2"/>
</dbReference>
<dbReference type="SUPFAM" id="SSF50104">
    <property type="entry name" value="Translation proteins SH3-like domain"/>
    <property type="match status" value="1"/>
</dbReference>
<comment type="similarity">
    <text evidence="2">Belongs to the MOS2 family.</text>
</comment>
<organism evidence="7 8">
    <name type="scientific">Sinanodonta woodiana</name>
    <name type="common">Chinese pond mussel</name>
    <name type="synonym">Anodonta woodiana</name>
    <dbReference type="NCBI Taxonomy" id="1069815"/>
    <lineage>
        <taxon>Eukaryota</taxon>
        <taxon>Metazoa</taxon>
        <taxon>Spiralia</taxon>
        <taxon>Lophotrochozoa</taxon>
        <taxon>Mollusca</taxon>
        <taxon>Bivalvia</taxon>
        <taxon>Autobranchia</taxon>
        <taxon>Heteroconchia</taxon>
        <taxon>Palaeoheterodonta</taxon>
        <taxon>Unionida</taxon>
        <taxon>Unionoidea</taxon>
        <taxon>Unionidae</taxon>
        <taxon>Unioninae</taxon>
        <taxon>Sinanodonta</taxon>
    </lineage>
</organism>
<dbReference type="SMART" id="SM00739">
    <property type="entry name" value="KOW"/>
    <property type="match status" value="2"/>
</dbReference>
<dbReference type="AlphaFoldDB" id="A0ABD3UZ22"/>